<sequence>MLQKECGALFAELRSNLIEKLEADSEYGSSQPWLQYRVEILELLLTWLSSAGKEAIEVKIPQSHQDVMPNDEQ</sequence>
<evidence type="ECO:0000313" key="2">
    <source>
        <dbReference type="Proteomes" id="UP000276834"/>
    </source>
</evidence>
<protein>
    <submittedName>
        <fullName evidence="1">Uncharacterized protein</fullName>
    </submittedName>
</protein>
<gene>
    <name evidence="1" type="ORF">DV515_00006348</name>
</gene>
<proteinExistence type="predicted"/>
<keyword evidence="2" id="KW-1185">Reference proteome</keyword>
<accession>A0A3L8SKR0</accession>
<name>A0A3L8SKR0_CHLGU</name>
<organism evidence="1 2">
    <name type="scientific">Chloebia gouldiae</name>
    <name type="common">Gouldian finch</name>
    <name type="synonym">Erythrura gouldiae</name>
    <dbReference type="NCBI Taxonomy" id="44316"/>
    <lineage>
        <taxon>Eukaryota</taxon>
        <taxon>Metazoa</taxon>
        <taxon>Chordata</taxon>
        <taxon>Craniata</taxon>
        <taxon>Vertebrata</taxon>
        <taxon>Euteleostomi</taxon>
        <taxon>Archelosauria</taxon>
        <taxon>Archosauria</taxon>
        <taxon>Dinosauria</taxon>
        <taxon>Saurischia</taxon>
        <taxon>Theropoda</taxon>
        <taxon>Coelurosauria</taxon>
        <taxon>Aves</taxon>
        <taxon>Neognathae</taxon>
        <taxon>Neoaves</taxon>
        <taxon>Telluraves</taxon>
        <taxon>Australaves</taxon>
        <taxon>Passeriformes</taxon>
        <taxon>Passeroidea</taxon>
        <taxon>Passeridae</taxon>
        <taxon>Chloebia</taxon>
    </lineage>
</organism>
<dbReference type="AlphaFoldDB" id="A0A3L8SKR0"/>
<evidence type="ECO:0000313" key="1">
    <source>
        <dbReference type="EMBL" id="RLW03812.1"/>
    </source>
</evidence>
<dbReference type="EMBL" id="QUSF01000015">
    <property type="protein sequence ID" value="RLW03812.1"/>
    <property type="molecule type" value="Genomic_DNA"/>
</dbReference>
<reference evidence="1 2" key="1">
    <citation type="journal article" date="2018" name="Proc. R. Soc. B">
        <title>A non-coding region near Follistatin controls head colour polymorphism in the Gouldian finch.</title>
        <authorList>
            <person name="Toomey M.B."/>
            <person name="Marques C.I."/>
            <person name="Andrade P."/>
            <person name="Araujo P.M."/>
            <person name="Sabatino S."/>
            <person name="Gazda M.A."/>
            <person name="Afonso S."/>
            <person name="Lopes R.J."/>
            <person name="Corbo J.C."/>
            <person name="Carneiro M."/>
        </authorList>
    </citation>
    <scope>NUCLEOTIDE SEQUENCE [LARGE SCALE GENOMIC DNA]</scope>
    <source>
        <strain evidence="1">Red01</strain>
        <tissue evidence="1">Muscle</tissue>
    </source>
</reference>
<comment type="caution">
    <text evidence="1">The sequence shown here is derived from an EMBL/GenBank/DDBJ whole genome shotgun (WGS) entry which is preliminary data.</text>
</comment>
<dbReference type="Proteomes" id="UP000276834">
    <property type="component" value="Unassembled WGS sequence"/>
</dbReference>